<sequence length="164" mass="16984">MDTLTPRHPVAGRRRSAGVRALTVLALLFGLLAMHALADPVDAVAHPQAHERRSAAQFVTAARRAMTDRAMTHRATTQPVVAQRTTAQLTGNGDGRCDCDGRHQAHAGSVCQASGLGSTPVLPPLRPCLGTSAHGPSQSPADASVGLTTGRGPPSLAALQLLRI</sequence>
<dbReference type="Pfam" id="PF19650">
    <property type="entry name" value="DUF6153"/>
    <property type="match status" value="1"/>
</dbReference>
<feature type="region of interest" description="Disordered" evidence="1">
    <location>
        <begin position="128"/>
        <end position="154"/>
    </location>
</feature>
<proteinExistence type="predicted"/>
<evidence type="ECO:0000313" key="3">
    <source>
        <dbReference type="Proteomes" id="UP001500305"/>
    </source>
</evidence>
<dbReference type="InterPro" id="IPR046151">
    <property type="entry name" value="DUF6153"/>
</dbReference>
<gene>
    <name evidence="2" type="ORF">GCM10010430_32570</name>
</gene>
<organism evidence="2 3">
    <name type="scientific">Kitasatospora cystarginea</name>
    <dbReference type="NCBI Taxonomy" id="58350"/>
    <lineage>
        <taxon>Bacteria</taxon>
        <taxon>Bacillati</taxon>
        <taxon>Actinomycetota</taxon>
        <taxon>Actinomycetes</taxon>
        <taxon>Kitasatosporales</taxon>
        <taxon>Streptomycetaceae</taxon>
        <taxon>Kitasatospora</taxon>
    </lineage>
</organism>
<reference evidence="2 3" key="1">
    <citation type="journal article" date="2019" name="Int. J. Syst. Evol. Microbiol.">
        <title>The Global Catalogue of Microorganisms (GCM) 10K type strain sequencing project: providing services to taxonomists for standard genome sequencing and annotation.</title>
        <authorList>
            <consortium name="The Broad Institute Genomics Platform"/>
            <consortium name="The Broad Institute Genome Sequencing Center for Infectious Disease"/>
            <person name="Wu L."/>
            <person name="Ma J."/>
        </authorList>
    </citation>
    <scope>NUCLEOTIDE SEQUENCE [LARGE SCALE GENOMIC DNA]</scope>
    <source>
        <strain evidence="2 3">JCM 7356</strain>
    </source>
</reference>
<protein>
    <recommendedName>
        <fullName evidence="4">Secreted protein</fullName>
    </recommendedName>
</protein>
<comment type="caution">
    <text evidence="2">The sequence shown here is derived from an EMBL/GenBank/DDBJ whole genome shotgun (WGS) entry which is preliminary data.</text>
</comment>
<dbReference type="EMBL" id="BAAATR010000012">
    <property type="protein sequence ID" value="GAA2247714.1"/>
    <property type="molecule type" value="Genomic_DNA"/>
</dbReference>
<dbReference type="Proteomes" id="UP001500305">
    <property type="component" value="Unassembled WGS sequence"/>
</dbReference>
<evidence type="ECO:0008006" key="4">
    <source>
        <dbReference type="Google" id="ProtNLM"/>
    </source>
</evidence>
<evidence type="ECO:0000256" key="1">
    <source>
        <dbReference type="SAM" id="MobiDB-lite"/>
    </source>
</evidence>
<accession>A0ABN3E3B9</accession>
<name>A0ABN3E3B9_9ACTN</name>
<keyword evidence="3" id="KW-1185">Reference proteome</keyword>
<evidence type="ECO:0000313" key="2">
    <source>
        <dbReference type="EMBL" id="GAA2247714.1"/>
    </source>
</evidence>
<dbReference type="RefSeq" id="WP_344637098.1">
    <property type="nucleotide sequence ID" value="NZ_BAAATR010000012.1"/>
</dbReference>